<gene>
    <name evidence="1" type="ORF">LCGC14_2233790</name>
</gene>
<protein>
    <submittedName>
        <fullName evidence="1">Uncharacterized protein</fullName>
    </submittedName>
</protein>
<dbReference type="AlphaFoldDB" id="A0A0F9D776"/>
<proteinExistence type="predicted"/>
<sequence length="123" mass="14297">MSEVNLVEELIKEINNHPNMVLDEFLNKYGVPKKVRTGFGMAALINQTMKLMDERGIKQETLIKNVKSKKIEIEEMAKLLYKEIFKRLGYKVFPLGDNIKNVDKRYYEIAKTILEKGGNGDRF</sequence>
<comment type="caution">
    <text evidence="1">The sequence shown here is derived from an EMBL/GenBank/DDBJ whole genome shotgun (WGS) entry which is preliminary data.</text>
</comment>
<dbReference type="EMBL" id="LAZR01030111">
    <property type="protein sequence ID" value="KKL57603.1"/>
    <property type="molecule type" value="Genomic_DNA"/>
</dbReference>
<accession>A0A0F9D776</accession>
<reference evidence="1" key="1">
    <citation type="journal article" date="2015" name="Nature">
        <title>Complex archaea that bridge the gap between prokaryotes and eukaryotes.</title>
        <authorList>
            <person name="Spang A."/>
            <person name="Saw J.H."/>
            <person name="Jorgensen S.L."/>
            <person name="Zaremba-Niedzwiedzka K."/>
            <person name="Martijn J."/>
            <person name="Lind A.E."/>
            <person name="van Eijk R."/>
            <person name="Schleper C."/>
            <person name="Guy L."/>
            <person name="Ettema T.J."/>
        </authorList>
    </citation>
    <scope>NUCLEOTIDE SEQUENCE</scope>
</reference>
<organism evidence="1">
    <name type="scientific">marine sediment metagenome</name>
    <dbReference type="NCBI Taxonomy" id="412755"/>
    <lineage>
        <taxon>unclassified sequences</taxon>
        <taxon>metagenomes</taxon>
        <taxon>ecological metagenomes</taxon>
    </lineage>
</organism>
<evidence type="ECO:0000313" key="1">
    <source>
        <dbReference type="EMBL" id="KKL57603.1"/>
    </source>
</evidence>
<name>A0A0F9D776_9ZZZZ</name>